<keyword evidence="13" id="KW-1185">Reference proteome</keyword>
<feature type="domain" description="Histidine kinase/HSP90-like ATPase" evidence="11">
    <location>
        <begin position="306"/>
        <end position="397"/>
    </location>
</feature>
<dbReference type="SUPFAM" id="SSF55874">
    <property type="entry name" value="ATPase domain of HSP90 chaperone/DNA topoisomerase II/histidine kinase"/>
    <property type="match status" value="1"/>
</dbReference>
<evidence type="ECO:0000313" key="13">
    <source>
        <dbReference type="Proteomes" id="UP001339911"/>
    </source>
</evidence>
<keyword evidence="10" id="KW-0472">Membrane</keyword>
<evidence type="ECO:0000313" key="12">
    <source>
        <dbReference type="EMBL" id="MEE6308279.1"/>
    </source>
</evidence>
<feature type="transmembrane region" description="Helical" evidence="10">
    <location>
        <begin position="115"/>
        <end position="137"/>
    </location>
</feature>
<feature type="compositionally biased region" description="Pro residues" evidence="9">
    <location>
        <begin position="431"/>
        <end position="444"/>
    </location>
</feature>
<reference evidence="12 13" key="1">
    <citation type="submission" date="2024-01" db="EMBL/GenBank/DDBJ databases">
        <title>Genome insights into Plantactinospora veratri sp. nov.</title>
        <authorList>
            <person name="Wang L."/>
        </authorList>
    </citation>
    <scope>NUCLEOTIDE SEQUENCE [LARGE SCALE GENOMIC DNA]</scope>
    <source>
        <strain evidence="12 13">NEAU-FHS4</strain>
    </source>
</reference>
<feature type="transmembrane region" description="Helical" evidence="10">
    <location>
        <begin position="85"/>
        <end position="108"/>
    </location>
</feature>
<keyword evidence="3" id="KW-0597">Phosphoprotein</keyword>
<dbReference type="CDD" id="cd16917">
    <property type="entry name" value="HATPase_UhpB-NarQ-NarX-like"/>
    <property type="match status" value="1"/>
</dbReference>
<dbReference type="InterPro" id="IPR003594">
    <property type="entry name" value="HATPase_dom"/>
</dbReference>
<keyword evidence="4" id="KW-0808">Transferase</keyword>
<evidence type="ECO:0000256" key="9">
    <source>
        <dbReference type="SAM" id="MobiDB-lite"/>
    </source>
</evidence>
<evidence type="ECO:0000256" key="6">
    <source>
        <dbReference type="ARBA" id="ARBA00022777"/>
    </source>
</evidence>
<dbReference type="Pfam" id="PF02518">
    <property type="entry name" value="HATPase_c"/>
    <property type="match status" value="1"/>
</dbReference>
<evidence type="ECO:0000256" key="1">
    <source>
        <dbReference type="ARBA" id="ARBA00000085"/>
    </source>
</evidence>
<keyword evidence="10" id="KW-0812">Transmembrane</keyword>
<proteinExistence type="predicted"/>
<comment type="caution">
    <text evidence="12">The sequence shown here is derived from an EMBL/GenBank/DDBJ whole genome shotgun (WGS) entry which is preliminary data.</text>
</comment>
<keyword evidence="5" id="KW-0547">Nucleotide-binding</keyword>
<keyword evidence="8" id="KW-0902">Two-component regulatory system</keyword>
<evidence type="ECO:0000256" key="4">
    <source>
        <dbReference type="ARBA" id="ARBA00022679"/>
    </source>
</evidence>
<comment type="catalytic activity">
    <reaction evidence="1">
        <text>ATP + protein L-histidine = ADP + protein N-phospho-L-histidine.</text>
        <dbReference type="EC" id="2.7.13.3"/>
    </reaction>
</comment>
<dbReference type="Proteomes" id="UP001339911">
    <property type="component" value="Unassembled WGS sequence"/>
</dbReference>
<evidence type="ECO:0000256" key="3">
    <source>
        <dbReference type="ARBA" id="ARBA00022553"/>
    </source>
</evidence>
<sequence length="444" mass="45615">MGQPSVMIERAVAAGRRLTGAPEWPTAAGLLLGLLAMVEVALRPAASGPTVSMALLLGLCGTVPLALARTHLVTGAVTTTVATSLTLAGVGRPTGAALVAQLAVLYLVGRGRSRWIAVPMALPFAGYPLLGPLWSFSRQADGAPGGGRLFAVLLAAAAAIALGAGIARRVRGEAAARAASRRVIEDTLLEHVARGERARIARELHDVVAHHISMIAVQAETARLTTPGLPAEGARRLVAIAETARTALTEMRRLLGVLRSDVDGAPTRRPQPGLHQLNDLLDEARASTGAAARLIVHGRVVPLDPGIELTAYRITQEALTNARRHAPGAAVDVVLHYTDDALRLSIRDNGPGPAGGGPNGHGLVGMRERAAMVGGTLTVGPAPVSGFLVCATLPFPDPHAEVPAASRPVPRSPTTAAPNPGPRPDPDADPRPPTAAAPAPRSPA</sequence>
<dbReference type="InterPro" id="IPR011712">
    <property type="entry name" value="Sig_transdc_His_kin_sub3_dim/P"/>
</dbReference>
<name>A0ABU7SEV0_9ACTN</name>
<evidence type="ECO:0000256" key="5">
    <source>
        <dbReference type="ARBA" id="ARBA00022741"/>
    </source>
</evidence>
<dbReference type="GO" id="GO:0016301">
    <property type="term" value="F:kinase activity"/>
    <property type="evidence" value="ECO:0007669"/>
    <property type="project" value="UniProtKB-KW"/>
</dbReference>
<dbReference type="PANTHER" id="PTHR24421">
    <property type="entry name" value="NITRATE/NITRITE SENSOR PROTEIN NARX-RELATED"/>
    <property type="match status" value="1"/>
</dbReference>
<feature type="transmembrane region" description="Helical" evidence="10">
    <location>
        <begin position="24"/>
        <end position="42"/>
    </location>
</feature>
<protein>
    <recommendedName>
        <fullName evidence="2">histidine kinase</fullName>
        <ecNumber evidence="2">2.7.13.3</ecNumber>
    </recommendedName>
</protein>
<evidence type="ECO:0000259" key="11">
    <source>
        <dbReference type="SMART" id="SM00387"/>
    </source>
</evidence>
<gene>
    <name evidence="12" type="ORF">V1634_15735</name>
</gene>
<organism evidence="12 13">
    <name type="scientific">Plantactinospora veratri</name>
    <dbReference type="NCBI Taxonomy" id="1436122"/>
    <lineage>
        <taxon>Bacteria</taxon>
        <taxon>Bacillati</taxon>
        <taxon>Actinomycetota</taxon>
        <taxon>Actinomycetes</taxon>
        <taxon>Micromonosporales</taxon>
        <taxon>Micromonosporaceae</taxon>
        <taxon>Plantactinospora</taxon>
    </lineage>
</organism>
<evidence type="ECO:0000256" key="10">
    <source>
        <dbReference type="SAM" id="Phobius"/>
    </source>
</evidence>
<dbReference type="InterPro" id="IPR036890">
    <property type="entry name" value="HATPase_C_sf"/>
</dbReference>
<feature type="transmembrane region" description="Helical" evidence="10">
    <location>
        <begin position="149"/>
        <end position="167"/>
    </location>
</feature>
<evidence type="ECO:0000256" key="7">
    <source>
        <dbReference type="ARBA" id="ARBA00022840"/>
    </source>
</evidence>
<dbReference type="Gene3D" id="3.30.565.10">
    <property type="entry name" value="Histidine kinase-like ATPase, C-terminal domain"/>
    <property type="match status" value="1"/>
</dbReference>
<keyword evidence="7" id="KW-0067">ATP-binding</keyword>
<evidence type="ECO:0000256" key="8">
    <source>
        <dbReference type="ARBA" id="ARBA00023012"/>
    </source>
</evidence>
<dbReference type="SMART" id="SM00387">
    <property type="entry name" value="HATPase_c"/>
    <property type="match status" value="1"/>
</dbReference>
<feature type="transmembrane region" description="Helical" evidence="10">
    <location>
        <begin position="54"/>
        <end position="73"/>
    </location>
</feature>
<keyword evidence="6 12" id="KW-0418">Kinase</keyword>
<evidence type="ECO:0000256" key="2">
    <source>
        <dbReference type="ARBA" id="ARBA00012438"/>
    </source>
</evidence>
<dbReference type="RefSeq" id="WP_331208556.1">
    <property type="nucleotide sequence ID" value="NZ_JAZGQL010000009.1"/>
</dbReference>
<dbReference type="EMBL" id="JAZGQL010000009">
    <property type="protein sequence ID" value="MEE6308279.1"/>
    <property type="molecule type" value="Genomic_DNA"/>
</dbReference>
<dbReference type="PANTHER" id="PTHR24421:SF10">
    <property type="entry name" value="NITRATE_NITRITE SENSOR PROTEIN NARQ"/>
    <property type="match status" value="1"/>
</dbReference>
<dbReference type="Pfam" id="PF07730">
    <property type="entry name" value="HisKA_3"/>
    <property type="match status" value="1"/>
</dbReference>
<accession>A0ABU7SEV0</accession>
<dbReference type="Gene3D" id="1.20.5.1930">
    <property type="match status" value="1"/>
</dbReference>
<keyword evidence="10" id="KW-1133">Transmembrane helix</keyword>
<dbReference type="EC" id="2.7.13.3" evidence="2"/>
<feature type="region of interest" description="Disordered" evidence="9">
    <location>
        <begin position="398"/>
        <end position="444"/>
    </location>
</feature>
<dbReference type="InterPro" id="IPR050482">
    <property type="entry name" value="Sensor_HK_TwoCompSys"/>
</dbReference>